<accession>A0A0C2F458</accession>
<dbReference type="Proteomes" id="UP000031575">
    <property type="component" value="Unassembled WGS sequence"/>
</dbReference>
<evidence type="ECO:0000256" key="2">
    <source>
        <dbReference type="SAM" id="Phobius"/>
    </source>
</evidence>
<dbReference type="InterPro" id="IPR050645">
    <property type="entry name" value="Histidine_acid_phosphatase"/>
</dbReference>
<dbReference type="CDD" id="cd07061">
    <property type="entry name" value="HP_HAP_like"/>
    <property type="match status" value="1"/>
</dbReference>
<sequence>MPSTLRSGLASSALLLALATAPTSVVADESVLGIYVFHRHGDRTPKSLPPTMLTALGADEVFASGNYFRNRYVSANASSRIANVASDVAVLSQISVTAPVDNVLQSSANVFTQSLYPPAGAAAQQTLANGTVTEPPFGGYQYIPVNIVSSASSAAGSEDSAWLQGNSGCNNAIISSNSYLASARYRETLDSTKAFYAGLAPVINSTFASDQRSFKNAYTIYDYIHVAAIHNASIPSADLLTRDTLLQLQTRADEHEWGLAYNASEPVRAIAGAVLAGEILQALNKTVRAAPAAKAAARLNVQFGAYGTFMSFFGLANLTAASPDFYGIVDYASAMVFEIVTNASVADATAALDPADLSVRFLFSNGSAGLTPGGLTAYPLFGQSELVLPWTTFTAEMNKIAVADTAAWCSACGNTTGVCDPAALGTGSSSGSVTTQGNNNGGGGVSKAVAGVIGALVTLAVILGFEALVMLVGGLRLVKKSVAVAGKSASSA</sequence>
<dbReference type="InterPro" id="IPR000560">
    <property type="entry name" value="His_Pase_clade-2"/>
</dbReference>
<dbReference type="InterPro" id="IPR029033">
    <property type="entry name" value="His_PPase_superfam"/>
</dbReference>
<feature type="signal peptide" evidence="3">
    <location>
        <begin position="1"/>
        <end position="27"/>
    </location>
</feature>
<dbReference type="Gene3D" id="3.40.50.1240">
    <property type="entry name" value="Phosphoglycerate mutase-like"/>
    <property type="match status" value="1"/>
</dbReference>
<comment type="caution">
    <text evidence="4">The sequence shown here is derived from an EMBL/GenBank/DDBJ whole genome shotgun (WGS) entry which is preliminary data.</text>
</comment>
<keyword evidence="2" id="KW-0812">Transmembrane</keyword>
<dbReference type="AlphaFoldDB" id="A0A0C2F458"/>
<reference evidence="4 5" key="1">
    <citation type="journal article" date="2014" name="BMC Genomics">
        <title>Comparative genomics of the major fungal agents of human and animal Sporotrichosis: Sporothrix schenckii and Sporothrix brasiliensis.</title>
        <authorList>
            <person name="Teixeira M.M."/>
            <person name="de Almeida L.G."/>
            <person name="Kubitschek-Barreira P."/>
            <person name="Alves F.L."/>
            <person name="Kioshima E.S."/>
            <person name="Abadio A.K."/>
            <person name="Fernandes L."/>
            <person name="Derengowski L.S."/>
            <person name="Ferreira K.S."/>
            <person name="Souza R.C."/>
            <person name="Ruiz J.C."/>
            <person name="de Andrade N.C."/>
            <person name="Paes H.C."/>
            <person name="Nicola A.M."/>
            <person name="Albuquerque P."/>
            <person name="Gerber A.L."/>
            <person name="Martins V.P."/>
            <person name="Peconick L.D."/>
            <person name="Neto A.V."/>
            <person name="Chaucanez C.B."/>
            <person name="Silva P.A."/>
            <person name="Cunha O.L."/>
            <person name="de Oliveira F.F."/>
            <person name="dos Santos T.C."/>
            <person name="Barros A.L."/>
            <person name="Soares M.A."/>
            <person name="de Oliveira L.M."/>
            <person name="Marini M.M."/>
            <person name="Villalobos-Duno H."/>
            <person name="Cunha M.M."/>
            <person name="de Hoog S."/>
            <person name="da Silveira J.F."/>
            <person name="Henrissat B."/>
            <person name="Nino-Vega G.A."/>
            <person name="Cisalpino P.S."/>
            <person name="Mora-Montes H.M."/>
            <person name="Almeida S.R."/>
            <person name="Stajich J.E."/>
            <person name="Lopes-Bezerra L.M."/>
            <person name="Vasconcelos A.T."/>
            <person name="Felipe M.S."/>
        </authorList>
    </citation>
    <scope>NUCLEOTIDE SEQUENCE [LARGE SCALE GENOMIC DNA]</scope>
    <source>
        <strain evidence="4 5">5110</strain>
    </source>
</reference>
<dbReference type="HOGENOM" id="CLU_023111_1_0_1"/>
<dbReference type="OrthoDB" id="258392at2759"/>
<gene>
    <name evidence="4" type="ORF">SPBR_04233</name>
</gene>
<feature type="chain" id="PRO_5002148222" evidence="3">
    <location>
        <begin position="28"/>
        <end position="492"/>
    </location>
</feature>
<dbReference type="PANTHER" id="PTHR11567:SF142">
    <property type="entry name" value="PHOSPHOGLYCERATE MUTASE-LIKE PROTEIN"/>
    <property type="match status" value="1"/>
</dbReference>
<comment type="similarity">
    <text evidence="1">Belongs to the histidine acid phosphatase family.</text>
</comment>
<dbReference type="SUPFAM" id="SSF53254">
    <property type="entry name" value="Phosphoglycerate mutase-like"/>
    <property type="match status" value="1"/>
</dbReference>
<dbReference type="GeneID" id="63677437"/>
<organism evidence="4 5">
    <name type="scientific">Sporothrix brasiliensis 5110</name>
    <dbReference type="NCBI Taxonomy" id="1398154"/>
    <lineage>
        <taxon>Eukaryota</taxon>
        <taxon>Fungi</taxon>
        <taxon>Dikarya</taxon>
        <taxon>Ascomycota</taxon>
        <taxon>Pezizomycotina</taxon>
        <taxon>Sordariomycetes</taxon>
        <taxon>Sordariomycetidae</taxon>
        <taxon>Ophiostomatales</taxon>
        <taxon>Ophiostomataceae</taxon>
        <taxon>Sporothrix</taxon>
    </lineage>
</organism>
<evidence type="ECO:0000313" key="4">
    <source>
        <dbReference type="EMBL" id="KIH93674.1"/>
    </source>
</evidence>
<proteinExistence type="inferred from homology"/>
<protein>
    <submittedName>
        <fullName evidence="4">Acid phosphatase</fullName>
    </submittedName>
</protein>
<evidence type="ECO:0000256" key="1">
    <source>
        <dbReference type="ARBA" id="ARBA00005375"/>
    </source>
</evidence>
<evidence type="ECO:0000256" key="3">
    <source>
        <dbReference type="SAM" id="SignalP"/>
    </source>
</evidence>
<name>A0A0C2F458_9PEZI</name>
<keyword evidence="2" id="KW-1133">Transmembrane helix</keyword>
<dbReference type="RefSeq" id="XP_040621684.1">
    <property type="nucleotide sequence ID" value="XM_040762516.1"/>
</dbReference>
<keyword evidence="2" id="KW-0472">Membrane</keyword>
<keyword evidence="5" id="KW-1185">Reference proteome</keyword>
<dbReference type="VEuPathDB" id="FungiDB:SPBR_04233"/>
<dbReference type="PANTHER" id="PTHR11567">
    <property type="entry name" value="ACID PHOSPHATASE-RELATED"/>
    <property type="match status" value="1"/>
</dbReference>
<dbReference type="EMBL" id="AWTV01000005">
    <property type="protein sequence ID" value="KIH93674.1"/>
    <property type="molecule type" value="Genomic_DNA"/>
</dbReference>
<feature type="transmembrane region" description="Helical" evidence="2">
    <location>
        <begin position="448"/>
        <end position="472"/>
    </location>
</feature>
<keyword evidence="3" id="KW-0732">Signal</keyword>
<dbReference type="GO" id="GO:0016791">
    <property type="term" value="F:phosphatase activity"/>
    <property type="evidence" value="ECO:0007669"/>
    <property type="project" value="TreeGrafter"/>
</dbReference>
<dbReference type="Pfam" id="PF00328">
    <property type="entry name" value="His_Phos_2"/>
    <property type="match status" value="1"/>
</dbReference>
<evidence type="ECO:0000313" key="5">
    <source>
        <dbReference type="Proteomes" id="UP000031575"/>
    </source>
</evidence>